<evidence type="ECO:0000256" key="2">
    <source>
        <dbReference type="SAM" id="SignalP"/>
    </source>
</evidence>
<dbReference type="Pfam" id="PF04832">
    <property type="entry name" value="SOUL"/>
    <property type="match status" value="1"/>
</dbReference>
<name>A0A4W4GNN1_ELEEL</name>
<comment type="similarity">
    <text evidence="1">Belongs to the HEBP family.</text>
</comment>
<reference evidence="3" key="4">
    <citation type="submission" date="2025-08" db="UniProtKB">
        <authorList>
            <consortium name="Ensembl"/>
        </authorList>
    </citation>
    <scope>IDENTIFICATION</scope>
</reference>
<keyword evidence="2" id="KW-0732">Signal</keyword>
<dbReference type="SUPFAM" id="SSF55136">
    <property type="entry name" value="Probable bacterial effector-binding domain"/>
    <property type="match status" value="1"/>
</dbReference>
<reference evidence="4" key="1">
    <citation type="journal article" date="2014" name="Science">
        <title>Nonhuman genetics. Genomic basis for the convergent evolution of electric organs.</title>
        <authorList>
            <person name="Gallant J.R."/>
            <person name="Traeger L.L."/>
            <person name="Volkening J.D."/>
            <person name="Moffett H."/>
            <person name="Chen P.H."/>
            <person name="Novina C.D."/>
            <person name="Phillips G.N.Jr."/>
            <person name="Anand R."/>
            <person name="Wells G.B."/>
            <person name="Pinch M."/>
            <person name="Guth R."/>
            <person name="Unguez G.A."/>
            <person name="Albert J.S."/>
            <person name="Zakon H.H."/>
            <person name="Samanta M.P."/>
            <person name="Sussman M.R."/>
        </authorList>
    </citation>
    <scope>NUCLEOTIDE SEQUENCE [LARGE SCALE GENOMIC DNA]</scope>
</reference>
<dbReference type="Ensembl" id="ENSEEET00000039632.2">
    <property type="protein sequence ID" value="ENSEEEP00000039181.2"/>
    <property type="gene ID" value="ENSEEEG00000018624.2"/>
</dbReference>
<gene>
    <name evidence="3" type="primary">soul2</name>
</gene>
<evidence type="ECO:0000313" key="3">
    <source>
        <dbReference type="Ensembl" id="ENSEEEP00000039181.2"/>
    </source>
</evidence>
<dbReference type="Gene3D" id="3.20.80.10">
    <property type="entry name" value="Regulatory factor, effector binding domain"/>
    <property type="match status" value="1"/>
</dbReference>
<reference evidence="3" key="5">
    <citation type="submission" date="2025-09" db="UniProtKB">
        <authorList>
            <consortium name="Ensembl"/>
        </authorList>
    </citation>
    <scope>IDENTIFICATION</scope>
</reference>
<organism evidence="3 4">
    <name type="scientific">Electrophorus electricus</name>
    <name type="common">Electric eel</name>
    <name type="synonym">Gymnotus electricus</name>
    <dbReference type="NCBI Taxonomy" id="8005"/>
    <lineage>
        <taxon>Eukaryota</taxon>
        <taxon>Metazoa</taxon>
        <taxon>Chordata</taxon>
        <taxon>Craniata</taxon>
        <taxon>Vertebrata</taxon>
        <taxon>Euteleostomi</taxon>
        <taxon>Actinopterygii</taxon>
        <taxon>Neopterygii</taxon>
        <taxon>Teleostei</taxon>
        <taxon>Ostariophysi</taxon>
        <taxon>Gymnotiformes</taxon>
        <taxon>Gymnotoidei</taxon>
        <taxon>Gymnotidae</taxon>
        <taxon>Electrophorus</taxon>
    </lineage>
</organism>
<dbReference type="Proteomes" id="UP000314983">
    <property type="component" value="Chromosome 11"/>
</dbReference>
<reference evidence="3" key="3">
    <citation type="submission" date="2020-05" db="EMBL/GenBank/DDBJ databases">
        <title>Electrophorus electricus (electric eel) genome, fEleEle1, primary haplotype.</title>
        <authorList>
            <person name="Myers G."/>
            <person name="Meyer A."/>
            <person name="Fedrigo O."/>
            <person name="Formenti G."/>
            <person name="Rhie A."/>
            <person name="Tracey A."/>
            <person name="Sims Y."/>
            <person name="Jarvis E.D."/>
        </authorList>
    </citation>
    <scope>NUCLEOTIDE SEQUENCE [LARGE SCALE GENOMIC DNA]</scope>
</reference>
<protein>
    <recommendedName>
        <fullName evidence="5">Heme-binding protein soul5</fullName>
    </recommendedName>
</protein>
<dbReference type="GeneTree" id="ENSGT00940000160412"/>
<feature type="chain" id="PRO_5044262547" description="Heme-binding protein soul5" evidence="2">
    <location>
        <begin position="22"/>
        <end position="209"/>
    </location>
</feature>
<evidence type="ECO:0000313" key="4">
    <source>
        <dbReference type="Proteomes" id="UP000314983"/>
    </source>
</evidence>
<dbReference type="GO" id="GO:0020037">
    <property type="term" value="F:heme binding"/>
    <property type="evidence" value="ECO:0007669"/>
    <property type="project" value="TreeGrafter"/>
</dbReference>
<dbReference type="AlphaFoldDB" id="A0A4W4GNN1"/>
<dbReference type="GO" id="GO:0005737">
    <property type="term" value="C:cytoplasm"/>
    <property type="evidence" value="ECO:0007669"/>
    <property type="project" value="TreeGrafter"/>
</dbReference>
<proteinExistence type="inferred from homology"/>
<accession>A0A4W4GNN1</accession>
<dbReference type="InterPro" id="IPR011256">
    <property type="entry name" value="Reg_factor_effector_dom_sf"/>
</dbReference>
<keyword evidence="4" id="KW-1185">Reference proteome</keyword>
<dbReference type="PANTHER" id="PTHR11220">
    <property type="entry name" value="HEME-BINDING PROTEIN-RELATED"/>
    <property type="match status" value="1"/>
</dbReference>
<dbReference type="PANTHER" id="PTHR11220:SF69">
    <property type="entry name" value="HEME-BINDING PROTEIN 2"/>
    <property type="match status" value="1"/>
</dbReference>
<dbReference type="OMA" id="DFEERAY"/>
<evidence type="ECO:0000256" key="1">
    <source>
        <dbReference type="ARBA" id="ARBA00009817"/>
    </source>
</evidence>
<dbReference type="InterPro" id="IPR006917">
    <property type="entry name" value="SOUL_heme-bd"/>
</dbReference>
<evidence type="ECO:0008006" key="5">
    <source>
        <dbReference type="Google" id="ProtNLM"/>
    </source>
</evidence>
<sequence>EVMKMIPTSALFLLWAFLALGRCWEPPVFCGTYECPVYTLKNEYEDFVERFYNATRWITADIAGTHDDDIKNGFWKVYNFMNGENKEGVTIAMTRPVVVSMLEGGENGNQTSVWIFIPPETVLPEPNDESIKHKVLPSGTFYVRVFSGQASYKDVMENRKILKEALLDAGKQFDDMSYMAAAYDAPWIFWKRHNEVLIPAVCVEAPRQL</sequence>
<reference evidence="4" key="2">
    <citation type="journal article" date="2017" name="Sci. Adv.">
        <title>A tail of two voltages: Proteomic comparison of the three electric organs of the electric eel.</title>
        <authorList>
            <person name="Traeger L.L."/>
            <person name="Sabat G."/>
            <person name="Barrett-Wilt G.A."/>
            <person name="Wells G.B."/>
            <person name="Sussman M.R."/>
        </authorList>
    </citation>
    <scope>NUCLEOTIDE SEQUENCE [LARGE SCALE GENOMIC DNA]</scope>
</reference>
<feature type="signal peptide" evidence="2">
    <location>
        <begin position="1"/>
        <end position="21"/>
    </location>
</feature>
<dbReference type="STRING" id="8005.ENSEEEP00000039181"/>